<feature type="transmembrane region" description="Helical" evidence="6">
    <location>
        <begin position="264"/>
        <end position="285"/>
    </location>
</feature>
<dbReference type="InterPro" id="IPR036259">
    <property type="entry name" value="MFS_trans_sf"/>
</dbReference>
<keyword evidence="7" id="KW-1185">Reference proteome</keyword>
<keyword evidence="4 6" id="KW-0472">Membrane</keyword>
<dbReference type="Proteomes" id="UP000887563">
    <property type="component" value="Unplaced"/>
</dbReference>
<evidence type="ECO:0000256" key="5">
    <source>
        <dbReference type="SAM" id="MobiDB-lite"/>
    </source>
</evidence>
<feature type="region of interest" description="Disordered" evidence="5">
    <location>
        <begin position="1"/>
        <end position="51"/>
    </location>
</feature>
<evidence type="ECO:0000256" key="3">
    <source>
        <dbReference type="ARBA" id="ARBA00022989"/>
    </source>
</evidence>
<keyword evidence="3 6" id="KW-1133">Transmembrane helix</keyword>
<reference evidence="8" key="1">
    <citation type="submission" date="2022-11" db="UniProtKB">
        <authorList>
            <consortium name="WormBaseParasite"/>
        </authorList>
    </citation>
    <scope>IDENTIFICATION</scope>
</reference>
<evidence type="ECO:0000313" key="8">
    <source>
        <dbReference type="WBParaSite" id="Minc3s00777g17204"/>
    </source>
</evidence>
<comment type="subcellular location">
    <subcellularLocation>
        <location evidence="1">Membrane</location>
        <topology evidence="1">Multi-pass membrane protein</topology>
    </subcellularLocation>
</comment>
<feature type="compositionally biased region" description="Polar residues" evidence="5">
    <location>
        <begin position="375"/>
        <end position="386"/>
    </location>
</feature>
<feature type="transmembrane region" description="Helical" evidence="6">
    <location>
        <begin position="199"/>
        <end position="218"/>
    </location>
</feature>
<dbReference type="GO" id="GO:0035348">
    <property type="term" value="P:acetyl-CoA transmembrane transport"/>
    <property type="evidence" value="ECO:0007669"/>
    <property type="project" value="InterPro"/>
</dbReference>
<dbReference type="GO" id="GO:0016020">
    <property type="term" value="C:membrane"/>
    <property type="evidence" value="ECO:0007669"/>
    <property type="project" value="UniProtKB-SubCell"/>
</dbReference>
<evidence type="ECO:0000313" key="7">
    <source>
        <dbReference type="Proteomes" id="UP000887563"/>
    </source>
</evidence>
<dbReference type="PANTHER" id="PTHR12778:SF9">
    <property type="entry name" value="ACETYL-COENZYME A TRANSPORTER 1"/>
    <property type="match status" value="1"/>
</dbReference>
<feature type="compositionally biased region" description="Polar residues" evidence="5">
    <location>
        <begin position="1"/>
        <end position="16"/>
    </location>
</feature>
<sequence>MTTTNEKLSQENQQNLNKEDSNSQERRSSNSSSNSTISSLGNSTGSDSFGNSTKGLVVKTLKYSDEQLAPTTTKKSFIPNLLLGSNVSKINPTANNNNNIPQNLHPSLVLDNKWKTNENSCVEKGGDFERKNCLMWSISKPVRWVQRMRRELKDDFGSILLLLLLYLLQGIPLGLIGAIPLLLQSKGITYAQQAVFSFAYWPFSMKLLWAPIVDSIYFKTIGRRKSWMVPCQYLIGIFLLVVSYHVPEIMGTEEDRVNKKPPNVFFLMCVFLPLNFLAATQDIAVDGWALTMLSRKNVGYASTCNVVGQTIGVFLGNVVFLALQSKEFANRFRAVPEEKGFVQLDGFVFFWGIIFLITTTLVFIFKHEIDHSVEQNPSSTAENGNKGSDEEKEKM</sequence>
<proteinExistence type="predicted"/>
<keyword evidence="2 6" id="KW-0812">Transmembrane</keyword>
<dbReference type="SUPFAM" id="SSF103473">
    <property type="entry name" value="MFS general substrate transporter"/>
    <property type="match status" value="1"/>
</dbReference>
<evidence type="ECO:0000256" key="4">
    <source>
        <dbReference type="ARBA" id="ARBA00023136"/>
    </source>
</evidence>
<dbReference type="InterPro" id="IPR024371">
    <property type="entry name" value="AcetylCoA_trans_1-like"/>
</dbReference>
<dbReference type="WBParaSite" id="Minc3s00777g17204">
    <property type="protein sequence ID" value="Minc3s00777g17204"/>
    <property type="gene ID" value="Minc3s00777g17204"/>
</dbReference>
<protein>
    <submittedName>
        <fullName evidence="8">Acetyl-coenzyme A transporter 1</fullName>
    </submittedName>
</protein>
<dbReference type="Pfam" id="PF13000">
    <property type="entry name" value="Acatn"/>
    <property type="match status" value="1"/>
</dbReference>
<organism evidence="7 8">
    <name type="scientific">Meloidogyne incognita</name>
    <name type="common">Southern root-knot nematode worm</name>
    <name type="synonym">Oxyuris incognita</name>
    <dbReference type="NCBI Taxonomy" id="6306"/>
    <lineage>
        <taxon>Eukaryota</taxon>
        <taxon>Metazoa</taxon>
        <taxon>Ecdysozoa</taxon>
        <taxon>Nematoda</taxon>
        <taxon>Chromadorea</taxon>
        <taxon>Rhabditida</taxon>
        <taxon>Tylenchina</taxon>
        <taxon>Tylenchomorpha</taxon>
        <taxon>Tylenchoidea</taxon>
        <taxon>Meloidogynidae</taxon>
        <taxon>Meloidogyninae</taxon>
        <taxon>Meloidogyne</taxon>
        <taxon>Meloidogyne incognita group</taxon>
    </lineage>
</organism>
<dbReference type="AlphaFoldDB" id="A0A914LQZ2"/>
<feature type="transmembrane region" description="Helical" evidence="6">
    <location>
        <begin position="346"/>
        <end position="365"/>
    </location>
</feature>
<dbReference type="PANTHER" id="PTHR12778">
    <property type="entry name" value="SOLUTE CARRIER FAMILY 33 ACETYL-COA TRANSPORTER -RELATED"/>
    <property type="match status" value="1"/>
</dbReference>
<dbReference type="GO" id="GO:0008521">
    <property type="term" value="F:acetyl-CoA transmembrane transporter activity"/>
    <property type="evidence" value="ECO:0007669"/>
    <property type="project" value="InterPro"/>
</dbReference>
<feature type="transmembrane region" description="Helical" evidence="6">
    <location>
        <begin position="227"/>
        <end position="244"/>
    </location>
</feature>
<evidence type="ECO:0000256" key="2">
    <source>
        <dbReference type="ARBA" id="ARBA00022692"/>
    </source>
</evidence>
<dbReference type="InterPro" id="IPR004752">
    <property type="entry name" value="AmpG_permease/AT-1"/>
</dbReference>
<feature type="region of interest" description="Disordered" evidence="5">
    <location>
        <begin position="375"/>
        <end position="395"/>
    </location>
</feature>
<evidence type="ECO:0000256" key="6">
    <source>
        <dbReference type="SAM" id="Phobius"/>
    </source>
</evidence>
<feature type="transmembrane region" description="Helical" evidence="6">
    <location>
        <begin position="297"/>
        <end position="323"/>
    </location>
</feature>
<accession>A0A914LQZ2</accession>
<feature type="transmembrane region" description="Helical" evidence="6">
    <location>
        <begin position="156"/>
        <end position="179"/>
    </location>
</feature>
<evidence type="ECO:0000256" key="1">
    <source>
        <dbReference type="ARBA" id="ARBA00004141"/>
    </source>
</evidence>
<feature type="compositionally biased region" description="Basic and acidic residues" evidence="5">
    <location>
        <begin position="17"/>
        <end position="28"/>
    </location>
</feature>
<feature type="compositionally biased region" description="Low complexity" evidence="5">
    <location>
        <begin position="29"/>
        <end position="46"/>
    </location>
</feature>
<name>A0A914LQZ2_MELIC</name>